<dbReference type="InterPro" id="IPR027417">
    <property type="entry name" value="P-loop_NTPase"/>
</dbReference>
<dbReference type="PANTHER" id="PTHR36766:SF41">
    <property type="entry name" value="AAA+ ATPASE DOMAIN-CONTAINING PROTEIN"/>
    <property type="match status" value="1"/>
</dbReference>
<dbReference type="AlphaFoldDB" id="A0A6A1WVJ6"/>
<dbReference type="InterPro" id="IPR002182">
    <property type="entry name" value="NB-ARC"/>
</dbReference>
<keyword evidence="1" id="KW-0611">Plant defense</keyword>
<organism evidence="4 5">
    <name type="scientific">Morella rubra</name>
    <name type="common">Chinese bayberry</name>
    <dbReference type="NCBI Taxonomy" id="262757"/>
    <lineage>
        <taxon>Eukaryota</taxon>
        <taxon>Viridiplantae</taxon>
        <taxon>Streptophyta</taxon>
        <taxon>Embryophyta</taxon>
        <taxon>Tracheophyta</taxon>
        <taxon>Spermatophyta</taxon>
        <taxon>Magnoliopsida</taxon>
        <taxon>eudicotyledons</taxon>
        <taxon>Gunneridae</taxon>
        <taxon>Pentapetalae</taxon>
        <taxon>rosids</taxon>
        <taxon>fabids</taxon>
        <taxon>Fagales</taxon>
        <taxon>Myricaceae</taxon>
        <taxon>Morella</taxon>
    </lineage>
</organism>
<dbReference type="InterPro" id="IPR042197">
    <property type="entry name" value="Apaf_helical"/>
</dbReference>
<accession>A0A6A1WVJ6</accession>
<reference evidence="4 5" key="1">
    <citation type="journal article" date="2019" name="Plant Biotechnol. J.">
        <title>The red bayberry genome and genetic basis of sex determination.</title>
        <authorList>
            <person name="Jia H.M."/>
            <person name="Jia H.J."/>
            <person name="Cai Q.L."/>
            <person name="Wang Y."/>
            <person name="Zhao H.B."/>
            <person name="Yang W.F."/>
            <person name="Wang G.Y."/>
            <person name="Li Y.H."/>
            <person name="Zhan D.L."/>
            <person name="Shen Y.T."/>
            <person name="Niu Q.F."/>
            <person name="Chang L."/>
            <person name="Qiu J."/>
            <person name="Zhao L."/>
            <person name="Xie H.B."/>
            <person name="Fu W.Y."/>
            <person name="Jin J."/>
            <person name="Li X.W."/>
            <person name="Jiao Y."/>
            <person name="Zhou C.C."/>
            <person name="Tu T."/>
            <person name="Chai C.Y."/>
            <person name="Gao J.L."/>
            <person name="Fan L.J."/>
            <person name="van de Weg E."/>
            <person name="Wang J.Y."/>
            <person name="Gao Z.S."/>
        </authorList>
    </citation>
    <scope>NUCLEOTIDE SEQUENCE [LARGE SCALE GENOMIC DNA]</scope>
    <source>
        <tissue evidence="4">Leaves</tissue>
    </source>
</reference>
<dbReference type="Pfam" id="PF00931">
    <property type="entry name" value="NB-ARC"/>
    <property type="match status" value="1"/>
</dbReference>
<dbReference type="Proteomes" id="UP000516437">
    <property type="component" value="Chromosome 1"/>
</dbReference>
<dbReference type="SUPFAM" id="SSF52540">
    <property type="entry name" value="P-loop containing nucleoside triphosphate hydrolases"/>
    <property type="match status" value="1"/>
</dbReference>
<dbReference type="Gene3D" id="3.40.50.300">
    <property type="entry name" value="P-loop containing nucleotide triphosphate hydrolases"/>
    <property type="match status" value="1"/>
</dbReference>
<evidence type="ECO:0000313" key="4">
    <source>
        <dbReference type="EMBL" id="KAB1227758.1"/>
    </source>
</evidence>
<dbReference type="EMBL" id="RXIC02000019">
    <property type="protein sequence ID" value="KAB1227758.1"/>
    <property type="molecule type" value="Genomic_DNA"/>
</dbReference>
<feature type="domain" description="NB-ARC" evidence="3">
    <location>
        <begin position="93"/>
        <end position="196"/>
    </location>
</feature>
<dbReference type="Gene3D" id="1.10.8.430">
    <property type="entry name" value="Helical domain of apoptotic protease-activating factors"/>
    <property type="match status" value="1"/>
</dbReference>
<dbReference type="GO" id="GO:0043531">
    <property type="term" value="F:ADP binding"/>
    <property type="evidence" value="ECO:0007669"/>
    <property type="project" value="InterPro"/>
</dbReference>
<evidence type="ECO:0000256" key="2">
    <source>
        <dbReference type="SAM" id="MobiDB-lite"/>
    </source>
</evidence>
<comment type="caution">
    <text evidence="4">The sequence shown here is derived from an EMBL/GenBank/DDBJ whole genome shotgun (WGS) entry which is preliminary data.</text>
</comment>
<protein>
    <recommendedName>
        <fullName evidence="3">NB-ARC domain-containing protein</fullName>
    </recommendedName>
</protein>
<name>A0A6A1WVJ6_9ROSI</name>
<evidence type="ECO:0000259" key="3">
    <source>
        <dbReference type="Pfam" id="PF00931"/>
    </source>
</evidence>
<evidence type="ECO:0000256" key="1">
    <source>
        <dbReference type="ARBA" id="ARBA00022821"/>
    </source>
</evidence>
<gene>
    <name evidence="4" type="ORF">CJ030_MR1G028905</name>
</gene>
<evidence type="ECO:0000313" key="5">
    <source>
        <dbReference type="Proteomes" id="UP000516437"/>
    </source>
</evidence>
<dbReference type="GO" id="GO:0006952">
    <property type="term" value="P:defense response"/>
    <property type="evidence" value="ECO:0007669"/>
    <property type="project" value="UniProtKB-KW"/>
</dbReference>
<proteinExistence type="predicted"/>
<keyword evidence="5" id="KW-1185">Reference proteome</keyword>
<dbReference type="PANTHER" id="PTHR36766">
    <property type="entry name" value="PLANT BROAD-SPECTRUM MILDEW RESISTANCE PROTEIN RPW8"/>
    <property type="match status" value="1"/>
</dbReference>
<dbReference type="OrthoDB" id="1900634at2759"/>
<feature type="region of interest" description="Disordered" evidence="2">
    <location>
        <begin position="224"/>
        <end position="244"/>
    </location>
</feature>
<sequence length="244" mass="27762">MHSLRMKLNKIKGTTYCNFNVYKYYNSGEAWRGRRSPAEHSEVMVISRHRHHRHGRCRKNCPMSKSSNHEATLSCLGVEEEAFEGYGLKELLYALHLQLVGKRYLIVFDDARDIDGHESWYNRQLNLPLSHAYDETWDSLASGLPKGYGGAVIVTSRDEKLMGKMVGKENIRHILPLSESDENCWSIFKEAAGENPNEEDDMKKEIQLKCAGIPLVAKMMGQIKKSQTLSNSEKQAASNETKQA</sequence>